<feature type="compositionally biased region" description="Polar residues" evidence="1">
    <location>
        <begin position="821"/>
        <end position="842"/>
    </location>
</feature>
<dbReference type="OrthoDB" id="3439539at2759"/>
<feature type="compositionally biased region" description="Polar residues" evidence="1">
    <location>
        <begin position="431"/>
        <end position="443"/>
    </location>
</feature>
<keyword evidence="3" id="KW-1185">Reference proteome</keyword>
<protein>
    <recommendedName>
        <fullName evidence="4">WW domain-containing protein</fullName>
    </recommendedName>
</protein>
<feature type="compositionally biased region" description="Polar residues" evidence="1">
    <location>
        <begin position="1322"/>
        <end position="1332"/>
    </location>
</feature>
<gene>
    <name evidence="2" type="ORF">FHL15_009567</name>
</gene>
<feature type="region of interest" description="Disordered" evidence="1">
    <location>
        <begin position="1015"/>
        <end position="1160"/>
    </location>
</feature>
<feature type="compositionally biased region" description="Low complexity" evidence="1">
    <location>
        <begin position="945"/>
        <end position="968"/>
    </location>
</feature>
<feature type="compositionally biased region" description="Pro residues" evidence="1">
    <location>
        <begin position="1334"/>
        <end position="1382"/>
    </location>
</feature>
<comment type="caution">
    <text evidence="2">The sequence shown here is derived from an EMBL/GenBank/DDBJ whole genome shotgun (WGS) entry which is preliminary data.</text>
</comment>
<feature type="compositionally biased region" description="Polar residues" evidence="1">
    <location>
        <begin position="1088"/>
        <end position="1103"/>
    </location>
</feature>
<feature type="compositionally biased region" description="Polar residues" evidence="1">
    <location>
        <begin position="1132"/>
        <end position="1146"/>
    </location>
</feature>
<sequence length="1666" mass="175844">MADALLTRHDFLPAFEESGCTRCLERLVDLLSTGIISRRRDIAYAISTAANRPLTSNSSPTHTHYRQLPKDHGTNLQSKMAKLPDNWVSGYDGQRWYFQYEPTGMVQYHFPQEGDEYAEFLLDVGTGPIKLTPEDSLAIEQESKRRSIPGFHDDNTKSGPKTSGSKREKESAGIEEGYGMSATGYFDSSAYFPDAHNTVSPLVDDDPEDAVSSRRTSKAVRHMGSNVAAELPESSRQVWSPVGFVAELATQDTVKCAEELAPIELDATSYTPTRIQTNVAQGPSELPTHRIPIENKTLVSKLTQPTQPTQPIAQPVNSYPLVHASFNYPPLKSDMNSTNSVSHNAISVGEQPADTGQNKFQPWKPTQGAMQQSQQQSKAPEALPQASVLQNQDSELGNLGRKNSQNAESSILGDVPSTLAPPLEPRKSPPVETSSTADLETSSIPAVLQPAHRPGEESSSLGTANSQIIPVNHARHDSVSIPAASHTLSYTPSVLKPGGSKPNNGLQESEGNHTQGSILPHRHSEQVMQASSAPNDHPSVMRVNTLPGHLPSATQKMNGSPGFLFFHEIPSKADASNHSTTVYQESSSKPAMTPQTSGSGRIDSQSRINVDVQIPAVAPLNFVKRHSSKSSQVSSITPETSPAPGSQHSQHSTHTALGDNSKPSPTSTSEGGGAPTDMATGGRPQPPNQQFPSPAMVMQQPNIAPSLHGKVTSATINVSKPMSVTATPMAQMNVSMSPSNAGNAPTQSRPNVQQTAHHPSPSIQGPSSQNHRPSMSPPSQTAISGKVSMPPGPLKPQGNASALFHPQISAAIAPGRPPPQTSNITHANPTQLGAQSNSTHHVNAAVQQTQANIPTSHVHGPTQIPVTTSVQQALYHAPGQGNARPHSIAEPPTFEHPQSGIQKPQLQHPVMVGPSSQQSVQPPVTHQSVGSNTGHISSQQPYQHSSPVTQSVSPIQSQVSSPAQSVASLHISQASTPASTFATMNNHTGPNVNSNQTSIAPIRPSSVPAHVFSQQIGNQTSPGGFNPKPSTPAGILPTQLSQTPNPSPKPYPMLPGQVTPLPSQIGTAPFPPPVQQSIPNNHAKPTVNIPQTVVGQQPMQSASGGPIQHYVVPGQLNPTLTSPQGNAVYGQAPSQAQIRPPQQQTPLPHASATHTGGYPANQSQLQHMVSYQPPIVTSQSNNFHMVPPPSSGIPPAAGQQAFSPPPVAQGQQLPQGPTVASPVTATQGKPFTSTQAAAALTDAGKGVKKWAKKVWKNPAIKQTAVGIGGAVMAESIGVNGAAGAHLANSLFTNATRPPLAHTQTAPPQTHGIQSAVLQHQSVQMGQQYQSGKPQPLPPQPNHHPGHPQPGRPQPGHPQPGHPQPGHPQPGHPQPGHPQPGLPQPGHQQHGHPQPAHPQLIHQPVGAQMQSRPPIAQNPPLAAGVAINFNAQAQAQIGLNQQQQYPVRPAMVNIPPPPPPPPTMINVGAPNTQANAQINVDATNLATAAVIVGSAVGAAFHHDNSRPQHGHTQSDHMSHPESHGGGNHGYATEHHHEQAYGSSAPATYTDNSYVAADTTYIDNSSCSVNNTYIDNTEVVNNSVYIENSTAVVADTNYDNTSYADIATYSGTEVTTNVAVDVDINSAVYTDSSFTALSMDESIDVASNSEFAVSSTDYSGDGYGDFEF</sequence>
<name>A0A553HNI3_9PEZI</name>
<feature type="compositionally biased region" description="Polar residues" evidence="1">
    <location>
        <begin position="733"/>
        <end position="783"/>
    </location>
</feature>
<feature type="region of interest" description="Disordered" evidence="1">
    <location>
        <begin position="733"/>
        <end position="842"/>
    </location>
</feature>
<dbReference type="EMBL" id="VFLP01000066">
    <property type="protein sequence ID" value="TRX89523.1"/>
    <property type="molecule type" value="Genomic_DNA"/>
</dbReference>
<feature type="compositionally biased region" description="Polar residues" evidence="1">
    <location>
        <begin position="1116"/>
        <end position="1125"/>
    </location>
</feature>
<proteinExistence type="predicted"/>
<feature type="region of interest" description="Disordered" evidence="1">
    <location>
        <begin position="877"/>
        <end position="1002"/>
    </location>
</feature>
<evidence type="ECO:0008006" key="4">
    <source>
        <dbReference type="Google" id="ProtNLM"/>
    </source>
</evidence>
<feature type="compositionally biased region" description="Basic and acidic residues" evidence="1">
    <location>
        <begin position="1500"/>
        <end position="1521"/>
    </location>
</feature>
<feature type="compositionally biased region" description="Basic and acidic residues" evidence="1">
    <location>
        <begin position="142"/>
        <end position="156"/>
    </location>
</feature>
<dbReference type="Proteomes" id="UP000319160">
    <property type="component" value="Unassembled WGS sequence"/>
</dbReference>
<feature type="region of interest" description="Disordered" evidence="1">
    <location>
        <begin position="623"/>
        <end position="695"/>
    </location>
</feature>
<feature type="region of interest" description="Disordered" evidence="1">
    <location>
        <begin position="142"/>
        <end position="174"/>
    </location>
</feature>
<feature type="compositionally biased region" description="Polar residues" evidence="1">
    <location>
        <begin position="501"/>
        <end position="517"/>
    </location>
</feature>
<feature type="compositionally biased region" description="Polar residues" evidence="1">
    <location>
        <begin position="636"/>
        <end position="655"/>
    </location>
</feature>
<evidence type="ECO:0000256" key="1">
    <source>
        <dbReference type="SAM" id="MobiDB-lite"/>
    </source>
</evidence>
<feature type="compositionally biased region" description="Polar residues" evidence="1">
    <location>
        <begin position="970"/>
        <end position="999"/>
    </location>
</feature>
<feature type="region of interest" description="Disordered" evidence="1">
    <location>
        <begin position="490"/>
        <end position="518"/>
    </location>
</feature>
<accession>A0A553HNI3</accession>
<evidence type="ECO:0000313" key="3">
    <source>
        <dbReference type="Proteomes" id="UP000319160"/>
    </source>
</evidence>
<feature type="region of interest" description="Disordered" evidence="1">
    <location>
        <begin position="1189"/>
        <end position="1227"/>
    </location>
</feature>
<evidence type="ECO:0000313" key="2">
    <source>
        <dbReference type="EMBL" id="TRX89523.1"/>
    </source>
</evidence>
<feature type="region of interest" description="Disordered" evidence="1">
    <location>
        <begin position="1322"/>
        <end position="1398"/>
    </location>
</feature>
<reference evidence="3" key="1">
    <citation type="submission" date="2019-06" db="EMBL/GenBank/DDBJ databases">
        <title>Draft genome sequence of the griseofulvin-producing fungus Xylaria cubensis strain G536.</title>
        <authorList>
            <person name="Mead M.E."/>
            <person name="Raja H.A."/>
            <person name="Steenwyk J.L."/>
            <person name="Knowles S.L."/>
            <person name="Oberlies N.H."/>
            <person name="Rokas A."/>
        </authorList>
    </citation>
    <scope>NUCLEOTIDE SEQUENCE [LARGE SCALE GENOMIC DNA]</scope>
    <source>
        <strain evidence="3">G536</strain>
    </source>
</reference>
<feature type="region of interest" description="Disordered" evidence="1">
    <location>
        <begin position="349"/>
        <end position="383"/>
    </location>
</feature>
<feature type="region of interest" description="Disordered" evidence="1">
    <location>
        <begin position="576"/>
        <end position="607"/>
    </location>
</feature>
<organism evidence="2 3">
    <name type="scientific">Xylaria flabelliformis</name>
    <dbReference type="NCBI Taxonomy" id="2512241"/>
    <lineage>
        <taxon>Eukaryota</taxon>
        <taxon>Fungi</taxon>
        <taxon>Dikarya</taxon>
        <taxon>Ascomycota</taxon>
        <taxon>Pezizomycotina</taxon>
        <taxon>Sordariomycetes</taxon>
        <taxon>Xylariomycetidae</taxon>
        <taxon>Xylariales</taxon>
        <taxon>Xylariaceae</taxon>
        <taxon>Xylaria</taxon>
    </lineage>
</organism>
<feature type="region of interest" description="Disordered" evidence="1">
    <location>
        <begin position="409"/>
        <end position="443"/>
    </location>
</feature>
<feature type="compositionally biased region" description="Low complexity" evidence="1">
    <location>
        <begin position="1383"/>
        <end position="1398"/>
    </location>
</feature>
<feature type="region of interest" description="Disordered" evidence="1">
    <location>
        <begin position="1500"/>
        <end position="1543"/>
    </location>
</feature>
<feature type="compositionally biased region" description="Polar residues" evidence="1">
    <location>
        <begin position="914"/>
        <end position="944"/>
    </location>
</feature>